<dbReference type="Pfam" id="PF07044">
    <property type="entry name" value="DUF1329"/>
    <property type="match status" value="1"/>
</dbReference>
<proteinExistence type="predicted"/>
<keyword evidence="1" id="KW-0732">Signal</keyword>
<dbReference type="Proteomes" id="UP000023842">
    <property type="component" value="Unassembled WGS sequence"/>
</dbReference>
<dbReference type="EMBL" id="JFJN01000062">
    <property type="protein sequence ID" value="EZH78830.1"/>
    <property type="molecule type" value="Genomic_DNA"/>
</dbReference>
<evidence type="ECO:0000313" key="2">
    <source>
        <dbReference type="EMBL" id="EZH78830.1"/>
    </source>
</evidence>
<feature type="signal peptide" evidence="1">
    <location>
        <begin position="1"/>
        <end position="36"/>
    </location>
</feature>
<evidence type="ECO:0008006" key="4">
    <source>
        <dbReference type="Google" id="ProtNLM"/>
    </source>
</evidence>
<dbReference type="CDD" id="cd16329">
    <property type="entry name" value="LolA_like"/>
    <property type="match status" value="1"/>
</dbReference>
<evidence type="ECO:0000256" key="1">
    <source>
        <dbReference type="SAM" id="SignalP"/>
    </source>
</evidence>
<dbReference type="Gene3D" id="2.50.20.10">
    <property type="entry name" value="Lipoprotein localisation LolA/LolB/LppX"/>
    <property type="match status" value="1"/>
</dbReference>
<protein>
    <recommendedName>
        <fullName evidence="4">DUF1329 domain-containing protein</fullName>
    </recommendedName>
</protein>
<name>A0ABP3BUM0_9GAMM</name>
<evidence type="ECO:0000313" key="3">
    <source>
        <dbReference type="Proteomes" id="UP000023842"/>
    </source>
</evidence>
<organism evidence="2 3">
    <name type="scientific">Ectopseudomonas composti</name>
    <dbReference type="NCBI Taxonomy" id="658457"/>
    <lineage>
        <taxon>Bacteria</taxon>
        <taxon>Pseudomonadati</taxon>
        <taxon>Pseudomonadota</taxon>
        <taxon>Gammaproteobacteria</taxon>
        <taxon>Pseudomonadales</taxon>
        <taxon>Pseudomonadaceae</taxon>
        <taxon>Ectopseudomonas</taxon>
    </lineage>
</organism>
<reference evidence="3" key="1">
    <citation type="journal article" date="2014" name="Genome Announc.">
        <title>Draft Genome Sequence of the algae degrading bacterium Pseudomonas mendocina AD6.</title>
        <authorList>
            <person name="Barney B.M."/>
            <person name="Lenneman E.M."/>
        </authorList>
    </citation>
    <scope>NUCLEOTIDE SEQUENCE [LARGE SCALE GENOMIC DNA]</scope>
    <source>
        <strain evidence="3">AD6</strain>
    </source>
</reference>
<feature type="chain" id="PRO_5047357205" description="DUF1329 domain-containing protein" evidence="1">
    <location>
        <begin position="37"/>
        <end position="456"/>
    </location>
</feature>
<gene>
    <name evidence="2" type="ORF">AU05_20125</name>
</gene>
<accession>A0ABP3BUM0</accession>
<comment type="caution">
    <text evidence="2">The sequence shown here is derived from an EMBL/GenBank/DDBJ whole genome shotgun (WGS) entry which is preliminary data.</text>
</comment>
<sequence length="456" mass="51863">MWSRRNWRRQGRLMTKFIATSMLLAAIAVTANFALAEEFTPLGAEAAANADGSIPAWTGGFSRSLIWSDIGKQFVDPFADDPVKFSIDASNLEAYRDSLTPGQIEQLRRNPDGYRLNVYETRRTAKYPEYVYAAAQKNAGTARLVAGGNGVLDYQGYYPFIHPKSGVEVLWNHFMRYRGGSLLRTHTQVITQPSGSFSEVQLEDRAAWPENLSGFDPVSDANIMIFSTQKVTAPARLAGNILLVQETIDQVKEPRLAWLYNAGQRRVRRAPQVAYDGPGTAADGLRTSDNYDMYTGSPDRYDWKLEGKQEIYIPYNNYRLTSRDLTSDKLIEKGHLNPNYLRYEKHRVWKVVGTLKPGMRHIYAKRVFYVDEDTWQIALAEHYDSRGVLWRFSEGFHVQYDYADTPWYAGEAIYDFSNGRYLVFGLTYNSAQPITFGFKASKSEFMPAALRAQGIR</sequence>
<keyword evidence="3" id="KW-1185">Reference proteome</keyword>
<dbReference type="InterPro" id="IPR010752">
    <property type="entry name" value="DUF1329"/>
</dbReference>